<evidence type="ECO:0000256" key="13">
    <source>
        <dbReference type="ARBA" id="ARBA00047283"/>
    </source>
</evidence>
<dbReference type="STRING" id="1123014.SAMN02745746_00025"/>
<dbReference type="PROSITE" id="PS01153">
    <property type="entry name" value="NOL1_NOP2_SUN"/>
    <property type="match status" value="1"/>
</dbReference>
<evidence type="ECO:0000256" key="14">
    <source>
        <dbReference type="PROSITE-ProRule" id="PRU01023"/>
    </source>
</evidence>
<dbReference type="InterPro" id="IPR006027">
    <property type="entry name" value="NusB_RsmB_TIM44"/>
</dbReference>
<dbReference type="SUPFAM" id="SSF53335">
    <property type="entry name" value="S-adenosyl-L-methionine-dependent methyltransferases"/>
    <property type="match status" value="1"/>
</dbReference>
<dbReference type="Gene3D" id="3.40.50.150">
    <property type="entry name" value="Vaccinia Virus protein VP39"/>
    <property type="match status" value="1"/>
</dbReference>
<evidence type="ECO:0000256" key="4">
    <source>
        <dbReference type="ARBA" id="ARBA00012140"/>
    </source>
</evidence>
<dbReference type="PANTHER" id="PTHR22807:SF61">
    <property type="entry name" value="NOL1_NOP2_SUN FAMILY PROTEIN _ ANTITERMINATION NUSB DOMAIN-CONTAINING PROTEIN"/>
    <property type="match status" value="1"/>
</dbReference>
<dbReference type="GO" id="GO:0008649">
    <property type="term" value="F:rRNA methyltransferase activity"/>
    <property type="evidence" value="ECO:0007669"/>
    <property type="project" value="InterPro"/>
</dbReference>
<dbReference type="InterPro" id="IPR023267">
    <property type="entry name" value="RCMT"/>
</dbReference>
<dbReference type="Pfam" id="PF01189">
    <property type="entry name" value="Methyltr_RsmB-F"/>
    <property type="match status" value="1"/>
</dbReference>
<comment type="similarity">
    <text evidence="3 14">Belongs to the class I-like SAM-binding methyltransferase superfamily. RsmB/NOP family.</text>
</comment>
<sequence>MHRIQQLAAGLLEKVEGGRTLTEALADAQRQAPDLTPAERGALQDIGYGVLRHLAEWRCVLRRLLPKPLPEPLLERVLIVALHQLEYTRAAQYAVVNEAVTLAGRLARGRFKGLVNAVLRNYLRQRDELRAVVAADDEARYNHPRWWIKALRRHYPQDWQAILEMDNQHPPMTLRVNRRHGEPTAYLQRLREAGIEAEALGDEAIQLARPVGVRELPGFAEGDVSVQDQGAQQAAHRLDLRNGLRVLDACAAPGGKTCHMLELADLDVTALDVDETRLGRVADNLARLKLSARLVAADAGNTAAWWDGVPFDRILADVPCSASGVVRRHPDIKWLRRPGDFAELARQQSALVDALWPLLASGGKMLYATCSIFPEENREQLAAFLARHADAVCLDDQQLLPSEQHDGFYYALLAKR</sequence>
<keyword evidence="5" id="KW-0963">Cytoplasm</keyword>
<dbReference type="InterPro" id="IPR029063">
    <property type="entry name" value="SAM-dependent_MTases_sf"/>
</dbReference>
<proteinExistence type="inferred from homology"/>
<dbReference type="FunFam" id="3.30.70.1170:FF:000002">
    <property type="entry name" value="Ribosomal RNA small subunit methyltransferase B"/>
    <property type="match status" value="1"/>
</dbReference>
<dbReference type="Gene3D" id="1.10.287.730">
    <property type="entry name" value="Helix hairpin bin"/>
    <property type="match status" value="1"/>
</dbReference>
<evidence type="ECO:0000256" key="12">
    <source>
        <dbReference type="ARBA" id="ARBA00031088"/>
    </source>
</evidence>
<accession>A0A1Y6B4M2</accession>
<keyword evidence="10 14" id="KW-0694">RNA-binding</keyword>
<evidence type="ECO:0000259" key="15">
    <source>
        <dbReference type="PROSITE" id="PS51686"/>
    </source>
</evidence>
<feature type="binding site" evidence="14">
    <location>
        <begin position="250"/>
        <end position="256"/>
    </location>
    <ligand>
        <name>S-adenosyl-L-methionine</name>
        <dbReference type="ChEBI" id="CHEBI:59789"/>
    </ligand>
</feature>
<keyword evidence="17" id="KW-1185">Reference proteome</keyword>
<evidence type="ECO:0000313" key="16">
    <source>
        <dbReference type="EMBL" id="SME91730.1"/>
    </source>
</evidence>
<dbReference type="GO" id="GO:0006355">
    <property type="term" value="P:regulation of DNA-templated transcription"/>
    <property type="evidence" value="ECO:0007669"/>
    <property type="project" value="InterPro"/>
</dbReference>
<evidence type="ECO:0000256" key="2">
    <source>
        <dbReference type="ARBA" id="ARBA00004496"/>
    </source>
</evidence>
<dbReference type="Proteomes" id="UP000192920">
    <property type="component" value="Unassembled WGS sequence"/>
</dbReference>
<dbReference type="GO" id="GO:0003723">
    <property type="term" value="F:RNA binding"/>
    <property type="evidence" value="ECO:0007669"/>
    <property type="project" value="UniProtKB-UniRule"/>
</dbReference>
<dbReference type="SUPFAM" id="SSF48013">
    <property type="entry name" value="NusB-like"/>
    <property type="match status" value="1"/>
</dbReference>
<gene>
    <name evidence="16" type="ORF">SAMN02745746_00025</name>
</gene>
<keyword evidence="6" id="KW-0698">rRNA processing</keyword>
<dbReference type="CDD" id="cd02440">
    <property type="entry name" value="AdoMet_MTases"/>
    <property type="match status" value="1"/>
</dbReference>
<feature type="binding site" evidence="14">
    <location>
        <position position="272"/>
    </location>
    <ligand>
        <name>S-adenosyl-L-methionine</name>
        <dbReference type="ChEBI" id="CHEBI:59789"/>
    </ligand>
</feature>
<feature type="binding site" evidence="14">
    <location>
        <position position="298"/>
    </location>
    <ligand>
        <name>S-adenosyl-L-methionine</name>
        <dbReference type="ChEBI" id="CHEBI:59789"/>
    </ligand>
</feature>
<dbReference type="PRINTS" id="PR02008">
    <property type="entry name" value="RCMTFAMILY"/>
</dbReference>
<dbReference type="PANTHER" id="PTHR22807">
    <property type="entry name" value="NOP2 YEAST -RELATED NOL1/NOP2/FMU SUN DOMAIN-CONTAINING"/>
    <property type="match status" value="1"/>
</dbReference>
<comment type="function">
    <text evidence="1">Specifically methylates the cytosine at position 967 (m5C967) of 16S rRNA.</text>
</comment>
<comment type="subcellular location">
    <subcellularLocation>
        <location evidence="2">Cytoplasm</location>
    </subcellularLocation>
</comment>
<evidence type="ECO:0000256" key="5">
    <source>
        <dbReference type="ARBA" id="ARBA00022490"/>
    </source>
</evidence>
<keyword evidence="7 14" id="KW-0489">Methyltransferase</keyword>
<dbReference type="EMBL" id="FXAG01000001">
    <property type="protein sequence ID" value="SME91730.1"/>
    <property type="molecule type" value="Genomic_DNA"/>
</dbReference>
<dbReference type="GO" id="GO:0005737">
    <property type="term" value="C:cytoplasm"/>
    <property type="evidence" value="ECO:0007669"/>
    <property type="project" value="UniProtKB-SubCell"/>
</dbReference>
<feature type="domain" description="SAM-dependent MTase RsmB/NOP-type" evidence="15">
    <location>
        <begin position="162"/>
        <end position="416"/>
    </location>
</feature>
<dbReference type="InterPro" id="IPR054728">
    <property type="entry name" value="RsmB-like_ferredoxin"/>
</dbReference>
<evidence type="ECO:0000256" key="8">
    <source>
        <dbReference type="ARBA" id="ARBA00022679"/>
    </source>
</evidence>
<feature type="active site" description="Nucleophile" evidence="14">
    <location>
        <position position="370"/>
    </location>
</feature>
<dbReference type="NCBIfam" id="TIGR00563">
    <property type="entry name" value="rsmB"/>
    <property type="match status" value="1"/>
</dbReference>
<evidence type="ECO:0000256" key="9">
    <source>
        <dbReference type="ARBA" id="ARBA00022691"/>
    </source>
</evidence>
<keyword evidence="8 14" id="KW-0808">Transferase</keyword>
<dbReference type="Gene3D" id="3.30.70.1170">
    <property type="entry name" value="Sun protein, domain 3"/>
    <property type="match status" value="1"/>
</dbReference>
<evidence type="ECO:0000256" key="1">
    <source>
        <dbReference type="ARBA" id="ARBA00002724"/>
    </source>
</evidence>
<feature type="binding site" evidence="14">
    <location>
        <position position="317"/>
    </location>
    <ligand>
        <name>S-adenosyl-L-methionine</name>
        <dbReference type="ChEBI" id="CHEBI:59789"/>
    </ligand>
</feature>
<dbReference type="AlphaFoldDB" id="A0A1Y6B4M2"/>
<dbReference type="InterPro" id="IPR035926">
    <property type="entry name" value="NusB-like_sf"/>
</dbReference>
<dbReference type="InterPro" id="IPR004573">
    <property type="entry name" value="rRNA_ssu_MeTfrase_B"/>
</dbReference>
<dbReference type="PROSITE" id="PS51686">
    <property type="entry name" value="SAM_MT_RSMB_NOP"/>
    <property type="match status" value="1"/>
</dbReference>
<dbReference type="InterPro" id="IPR049560">
    <property type="entry name" value="MeTrfase_RsmB-F_NOP2_cat"/>
</dbReference>
<name>A0A1Y6B4M2_9NEIS</name>
<protein>
    <recommendedName>
        <fullName evidence="4">16S rRNA (cytosine(967)-C(5))-methyltransferase</fullName>
        <ecNumber evidence="4">2.1.1.176</ecNumber>
    </recommendedName>
    <alternativeName>
        <fullName evidence="11">16S rRNA m5C967 methyltransferase</fullName>
    </alternativeName>
    <alternativeName>
        <fullName evidence="12">rRNA (cytosine-C(5)-)-methyltransferase RsmB</fullName>
    </alternativeName>
</protein>
<dbReference type="NCBIfam" id="NF008149">
    <property type="entry name" value="PRK10901.1"/>
    <property type="match status" value="1"/>
</dbReference>
<dbReference type="FunFam" id="3.40.50.150:FF:000022">
    <property type="entry name" value="Ribosomal RNA small subunit methyltransferase B"/>
    <property type="match status" value="1"/>
</dbReference>
<dbReference type="RefSeq" id="WP_085274429.1">
    <property type="nucleotide sequence ID" value="NZ_FXAG01000001.1"/>
</dbReference>
<evidence type="ECO:0000313" key="17">
    <source>
        <dbReference type="Proteomes" id="UP000192920"/>
    </source>
</evidence>
<evidence type="ECO:0000256" key="11">
    <source>
        <dbReference type="ARBA" id="ARBA00030399"/>
    </source>
</evidence>
<evidence type="ECO:0000256" key="3">
    <source>
        <dbReference type="ARBA" id="ARBA00007494"/>
    </source>
</evidence>
<comment type="catalytic activity">
    <reaction evidence="13">
        <text>cytidine(967) in 16S rRNA + S-adenosyl-L-methionine = 5-methylcytidine(967) in 16S rRNA + S-adenosyl-L-homocysteine + H(+)</text>
        <dbReference type="Rhea" id="RHEA:42748"/>
        <dbReference type="Rhea" id="RHEA-COMP:10219"/>
        <dbReference type="Rhea" id="RHEA-COMP:10220"/>
        <dbReference type="ChEBI" id="CHEBI:15378"/>
        <dbReference type="ChEBI" id="CHEBI:57856"/>
        <dbReference type="ChEBI" id="CHEBI:59789"/>
        <dbReference type="ChEBI" id="CHEBI:74483"/>
        <dbReference type="ChEBI" id="CHEBI:82748"/>
        <dbReference type="EC" id="2.1.1.176"/>
    </reaction>
</comment>
<dbReference type="Pfam" id="PF01029">
    <property type="entry name" value="NusB"/>
    <property type="match status" value="1"/>
</dbReference>
<dbReference type="InterPro" id="IPR001678">
    <property type="entry name" value="MeTrfase_RsmB-F_NOP2_dom"/>
</dbReference>
<dbReference type="Gene3D" id="1.10.940.10">
    <property type="entry name" value="NusB-like"/>
    <property type="match status" value="1"/>
</dbReference>
<dbReference type="Pfam" id="PF22458">
    <property type="entry name" value="RsmF-B_ferredox"/>
    <property type="match status" value="1"/>
</dbReference>
<evidence type="ECO:0000256" key="6">
    <source>
        <dbReference type="ARBA" id="ARBA00022552"/>
    </source>
</evidence>
<dbReference type="EC" id="2.1.1.176" evidence="4"/>
<evidence type="ECO:0000256" key="10">
    <source>
        <dbReference type="ARBA" id="ARBA00022884"/>
    </source>
</evidence>
<evidence type="ECO:0000256" key="7">
    <source>
        <dbReference type="ARBA" id="ARBA00022603"/>
    </source>
</evidence>
<dbReference type="InterPro" id="IPR018314">
    <property type="entry name" value="RsmB/NOL1/NOP2-like_CS"/>
</dbReference>
<keyword evidence="9 14" id="KW-0949">S-adenosyl-L-methionine</keyword>
<reference evidence="17" key="1">
    <citation type="submission" date="2017-04" db="EMBL/GenBank/DDBJ databases">
        <authorList>
            <person name="Varghese N."/>
            <person name="Submissions S."/>
        </authorList>
    </citation>
    <scope>NUCLEOTIDE SEQUENCE [LARGE SCALE GENOMIC DNA]</scope>
    <source>
        <strain evidence="17">DSM 22618</strain>
    </source>
</reference>
<organism evidence="16 17">
    <name type="scientific">Pseudogulbenkiania subflava DSM 22618</name>
    <dbReference type="NCBI Taxonomy" id="1123014"/>
    <lineage>
        <taxon>Bacteria</taxon>
        <taxon>Pseudomonadati</taxon>
        <taxon>Pseudomonadota</taxon>
        <taxon>Betaproteobacteria</taxon>
        <taxon>Neisseriales</taxon>
        <taxon>Chromobacteriaceae</taxon>
        <taxon>Pseudogulbenkiania</taxon>
    </lineage>
</organism>